<organism evidence="1 2">
    <name type="scientific">Suillus luteus UH-Slu-Lm8-n1</name>
    <dbReference type="NCBI Taxonomy" id="930992"/>
    <lineage>
        <taxon>Eukaryota</taxon>
        <taxon>Fungi</taxon>
        <taxon>Dikarya</taxon>
        <taxon>Basidiomycota</taxon>
        <taxon>Agaricomycotina</taxon>
        <taxon>Agaricomycetes</taxon>
        <taxon>Agaricomycetidae</taxon>
        <taxon>Boletales</taxon>
        <taxon>Suillineae</taxon>
        <taxon>Suillaceae</taxon>
        <taxon>Suillus</taxon>
    </lineage>
</organism>
<name>A0A0C9ZTK9_9AGAM</name>
<evidence type="ECO:0000313" key="1">
    <source>
        <dbReference type="EMBL" id="KIK41260.1"/>
    </source>
</evidence>
<proteinExistence type="predicted"/>
<dbReference type="HOGENOM" id="CLU_1918458_0_0_1"/>
<evidence type="ECO:0000313" key="2">
    <source>
        <dbReference type="Proteomes" id="UP000054485"/>
    </source>
</evidence>
<gene>
    <name evidence="1" type="ORF">CY34DRAFT_806295</name>
</gene>
<accession>A0A0C9ZTK9</accession>
<dbReference type="AlphaFoldDB" id="A0A0C9ZTK9"/>
<dbReference type="EMBL" id="KN835274">
    <property type="protein sequence ID" value="KIK41260.1"/>
    <property type="molecule type" value="Genomic_DNA"/>
</dbReference>
<protein>
    <submittedName>
        <fullName evidence="1">Uncharacterized protein</fullName>
    </submittedName>
</protein>
<keyword evidence="2" id="KW-1185">Reference proteome</keyword>
<reference evidence="2" key="2">
    <citation type="submission" date="2015-01" db="EMBL/GenBank/DDBJ databases">
        <title>Evolutionary Origins and Diversification of the Mycorrhizal Mutualists.</title>
        <authorList>
            <consortium name="DOE Joint Genome Institute"/>
            <consortium name="Mycorrhizal Genomics Consortium"/>
            <person name="Kohler A."/>
            <person name="Kuo A."/>
            <person name="Nagy L.G."/>
            <person name="Floudas D."/>
            <person name="Copeland A."/>
            <person name="Barry K.W."/>
            <person name="Cichocki N."/>
            <person name="Veneault-Fourrey C."/>
            <person name="LaButti K."/>
            <person name="Lindquist E.A."/>
            <person name="Lipzen A."/>
            <person name="Lundell T."/>
            <person name="Morin E."/>
            <person name="Murat C."/>
            <person name="Riley R."/>
            <person name="Ohm R."/>
            <person name="Sun H."/>
            <person name="Tunlid A."/>
            <person name="Henrissat B."/>
            <person name="Grigoriev I.V."/>
            <person name="Hibbett D.S."/>
            <person name="Martin F."/>
        </authorList>
    </citation>
    <scope>NUCLEOTIDE SEQUENCE [LARGE SCALE GENOMIC DNA]</scope>
    <source>
        <strain evidence="2">UH-Slu-Lm8-n1</strain>
    </source>
</reference>
<dbReference type="Proteomes" id="UP000054485">
    <property type="component" value="Unassembled WGS sequence"/>
</dbReference>
<reference evidence="1 2" key="1">
    <citation type="submission" date="2014-04" db="EMBL/GenBank/DDBJ databases">
        <authorList>
            <consortium name="DOE Joint Genome Institute"/>
            <person name="Kuo A."/>
            <person name="Ruytinx J."/>
            <person name="Rineau F."/>
            <person name="Colpaert J."/>
            <person name="Kohler A."/>
            <person name="Nagy L.G."/>
            <person name="Floudas D."/>
            <person name="Copeland A."/>
            <person name="Barry K.W."/>
            <person name="Cichocki N."/>
            <person name="Veneault-Fourrey C."/>
            <person name="LaButti K."/>
            <person name="Lindquist E.A."/>
            <person name="Lipzen A."/>
            <person name="Lundell T."/>
            <person name="Morin E."/>
            <person name="Murat C."/>
            <person name="Sun H."/>
            <person name="Tunlid A."/>
            <person name="Henrissat B."/>
            <person name="Grigoriev I.V."/>
            <person name="Hibbett D.S."/>
            <person name="Martin F."/>
            <person name="Nordberg H.P."/>
            <person name="Cantor M.N."/>
            <person name="Hua S.X."/>
        </authorList>
    </citation>
    <scope>NUCLEOTIDE SEQUENCE [LARGE SCALE GENOMIC DNA]</scope>
    <source>
        <strain evidence="1 2">UH-Slu-Lm8-n1</strain>
    </source>
</reference>
<sequence>MKVTCAVRLETAFYGNSFVHYPFSATTRSLALIAEGLDIPSGGLSARFDPSIWGEQQWRVSPGQSPESTRSRRRKGIRFRPVTKPCIKVQSPGPCPCPTCLNLELPYANFTTSVSLVFRNPELVCFLNSRMR</sequence>
<dbReference type="InParanoid" id="A0A0C9ZTK9"/>